<name>A0A7X1FRG2_9SPHN</name>
<keyword evidence="2" id="KW-1185">Reference proteome</keyword>
<gene>
    <name evidence="1" type="ORF">H7F51_08700</name>
</gene>
<dbReference type="Proteomes" id="UP000566813">
    <property type="component" value="Unassembled WGS sequence"/>
</dbReference>
<comment type="caution">
    <text evidence="1">The sequence shown here is derived from an EMBL/GenBank/DDBJ whole genome shotgun (WGS) entry which is preliminary data.</text>
</comment>
<evidence type="ECO:0000313" key="1">
    <source>
        <dbReference type="EMBL" id="MBC2665601.1"/>
    </source>
</evidence>
<reference evidence="1 2" key="1">
    <citation type="submission" date="2020-08" db="EMBL/GenBank/DDBJ databases">
        <title>The genome sequence of type strain Novosphingobium flavum NBRC 111647.</title>
        <authorList>
            <person name="Liu Y."/>
        </authorList>
    </citation>
    <scope>NUCLEOTIDE SEQUENCE [LARGE SCALE GENOMIC DNA]</scope>
    <source>
        <strain evidence="1 2">NBRC 111647</strain>
    </source>
</reference>
<protein>
    <submittedName>
        <fullName evidence="1">Uncharacterized protein</fullName>
    </submittedName>
</protein>
<dbReference type="EMBL" id="JACLAW010000006">
    <property type="protein sequence ID" value="MBC2665601.1"/>
    <property type="molecule type" value="Genomic_DNA"/>
</dbReference>
<proteinExistence type="predicted"/>
<dbReference type="AlphaFoldDB" id="A0A7X1FRG2"/>
<evidence type="ECO:0000313" key="2">
    <source>
        <dbReference type="Proteomes" id="UP000566813"/>
    </source>
</evidence>
<accession>A0A7X1FRG2</accession>
<organism evidence="1 2">
    <name type="scientific">Novosphingobium flavum</name>
    <dbReference type="NCBI Taxonomy" id="1778672"/>
    <lineage>
        <taxon>Bacteria</taxon>
        <taxon>Pseudomonadati</taxon>
        <taxon>Pseudomonadota</taxon>
        <taxon>Alphaproteobacteria</taxon>
        <taxon>Sphingomonadales</taxon>
        <taxon>Sphingomonadaceae</taxon>
        <taxon>Novosphingobium</taxon>
    </lineage>
</organism>
<sequence length="101" mass="10886">MPPPDPAASLPLDRIEPHLREAARILTELAAEIEALGARLCTDPAVIARHLTELQAIDQIAQKQQQLAALLLADCPHAAVDAMGMDAVRQRIGQTLGPRRV</sequence>